<dbReference type="EMBL" id="KV005671">
    <property type="protein sequence ID" value="KZV33811.1"/>
    <property type="molecule type" value="Genomic_DNA"/>
</dbReference>
<reference evidence="2 3" key="1">
    <citation type="journal article" date="2015" name="Proc. Natl. Acad. Sci. U.S.A.">
        <title>The resurrection genome of Boea hygrometrica: A blueprint for survival of dehydration.</title>
        <authorList>
            <person name="Xiao L."/>
            <person name="Yang G."/>
            <person name="Zhang L."/>
            <person name="Yang X."/>
            <person name="Zhao S."/>
            <person name="Ji Z."/>
            <person name="Zhou Q."/>
            <person name="Hu M."/>
            <person name="Wang Y."/>
            <person name="Chen M."/>
            <person name="Xu Y."/>
            <person name="Jin H."/>
            <person name="Xiao X."/>
            <person name="Hu G."/>
            <person name="Bao F."/>
            <person name="Hu Y."/>
            <person name="Wan P."/>
            <person name="Li L."/>
            <person name="Deng X."/>
            <person name="Kuang T."/>
            <person name="Xiang C."/>
            <person name="Zhu J.K."/>
            <person name="Oliver M.J."/>
            <person name="He Y."/>
        </authorList>
    </citation>
    <scope>NUCLEOTIDE SEQUENCE [LARGE SCALE GENOMIC DNA]</scope>
    <source>
        <strain evidence="3">cv. XS01</strain>
    </source>
</reference>
<evidence type="ECO:0000313" key="2">
    <source>
        <dbReference type="EMBL" id="KZV33811.1"/>
    </source>
</evidence>
<dbReference type="PANTHER" id="PTHR33223:SF10">
    <property type="entry name" value="AMINOTRANSFERASE-LIKE PLANT MOBILE DOMAIN-CONTAINING PROTEIN"/>
    <property type="match status" value="1"/>
</dbReference>
<gene>
    <name evidence="2" type="ORF">F511_28852</name>
</gene>
<evidence type="ECO:0000259" key="1">
    <source>
        <dbReference type="Pfam" id="PF03732"/>
    </source>
</evidence>
<evidence type="ECO:0000313" key="3">
    <source>
        <dbReference type="Proteomes" id="UP000250235"/>
    </source>
</evidence>
<dbReference type="OrthoDB" id="912280at2759"/>
<dbReference type="AlphaFoldDB" id="A0A2Z7BPD0"/>
<sequence>MIQVTRTATFQRRILRITKMRAIVAHISPPLERQYPRVAFSIMVLKQSTRLGAHSELCLLTKSPLTNDILSETLPKGVNLTNLPDFDGTSDPQEHIDKFYVKADLYSMSDAAYCKIFRTTLSGRALTWFNKLPSGTIASLEQLTQRFLQQFSINKKYPKTAYLFNIVQKEGESLRE</sequence>
<accession>A0A2Z7BPD0</accession>
<protein>
    <recommendedName>
        <fullName evidence="1">Retrotransposon gag domain-containing protein</fullName>
    </recommendedName>
</protein>
<dbReference type="Proteomes" id="UP000250235">
    <property type="component" value="Unassembled WGS sequence"/>
</dbReference>
<proteinExistence type="predicted"/>
<organism evidence="2 3">
    <name type="scientific">Dorcoceras hygrometricum</name>
    <dbReference type="NCBI Taxonomy" id="472368"/>
    <lineage>
        <taxon>Eukaryota</taxon>
        <taxon>Viridiplantae</taxon>
        <taxon>Streptophyta</taxon>
        <taxon>Embryophyta</taxon>
        <taxon>Tracheophyta</taxon>
        <taxon>Spermatophyta</taxon>
        <taxon>Magnoliopsida</taxon>
        <taxon>eudicotyledons</taxon>
        <taxon>Gunneridae</taxon>
        <taxon>Pentapetalae</taxon>
        <taxon>asterids</taxon>
        <taxon>lamiids</taxon>
        <taxon>Lamiales</taxon>
        <taxon>Gesneriaceae</taxon>
        <taxon>Didymocarpoideae</taxon>
        <taxon>Trichosporeae</taxon>
        <taxon>Loxocarpinae</taxon>
        <taxon>Dorcoceras</taxon>
    </lineage>
</organism>
<dbReference type="Pfam" id="PF03732">
    <property type="entry name" value="Retrotrans_gag"/>
    <property type="match status" value="1"/>
</dbReference>
<keyword evidence="3" id="KW-1185">Reference proteome</keyword>
<dbReference type="PANTHER" id="PTHR33223">
    <property type="entry name" value="CCHC-TYPE DOMAIN-CONTAINING PROTEIN"/>
    <property type="match status" value="1"/>
</dbReference>
<feature type="domain" description="Retrotransposon gag" evidence="1">
    <location>
        <begin position="115"/>
        <end position="176"/>
    </location>
</feature>
<name>A0A2Z7BPD0_9LAMI</name>
<dbReference type="InterPro" id="IPR005162">
    <property type="entry name" value="Retrotrans_gag_dom"/>
</dbReference>